<sequence>MFNVIRESDYVITTVSTLTETVRYVVAYTDPKWGKKAEVFYDRFSALTFHTLIARTMKFGAAKRAGLDDVTADMVALKKMSLAEALGDMDVADESEYMEGYEDWLSMQGGEDDNTPSLEVIMAGGQAAWEYQNEKNAWLDSRF</sequence>
<evidence type="ECO:0000313" key="1">
    <source>
        <dbReference type="EMBL" id="QAX92316.1"/>
    </source>
</evidence>
<proteinExistence type="predicted"/>
<name>A0A411AW51_9CAUD</name>
<dbReference type="Proteomes" id="UP000289486">
    <property type="component" value="Segment"/>
</dbReference>
<keyword evidence="2" id="KW-1185">Reference proteome</keyword>
<protein>
    <submittedName>
        <fullName evidence="1">Uncharacterized protein</fullName>
    </submittedName>
</protein>
<accession>A0A411AW51</accession>
<dbReference type="EMBL" id="MK388689">
    <property type="protein sequence ID" value="QAX92316.1"/>
    <property type="molecule type" value="Genomic_DNA"/>
</dbReference>
<gene>
    <name evidence="1" type="ORF">LIET2_gp064</name>
</gene>
<reference evidence="1 2" key="1">
    <citation type="submission" date="2019-01" db="EMBL/GenBank/DDBJ databases">
        <title>Complete genome sequence of Pantoea phage vB_PagM_LIET2.</title>
        <authorList>
            <person name="Truncaite L."/>
            <person name="Simoliuniene M."/>
            <person name="Kazlauskas D."/>
            <person name="Meskys R."/>
            <person name="Simoliunas E."/>
        </authorList>
    </citation>
    <scope>NUCLEOTIDE SEQUENCE [LARGE SCALE GENOMIC DNA]</scope>
</reference>
<organism evidence="1 2">
    <name type="scientific">Pantoea phage vB_PagM_LIET2</name>
    <dbReference type="NCBI Taxonomy" id="2508071"/>
    <lineage>
        <taxon>Viruses</taxon>
        <taxon>Duplodnaviria</taxon>
        <taxon>Heunggongvirae</taxon>
        <taxon>Uroviricota</taxon>
        <taxon>Caudoviricetes</taxon>
        <taxon>Lietduovirus</taxon>
        <taxon>Lietduovirus LIET2</taxon>
    </lineage>
</organism>
<evidence type="ECO:0000313" key="2">
    <source>
        <dbReference type="Proteomes" id="UP000289486"/>
    </source>
</evidence>